<keyword evidence="5" id="KW-1185">Reference proteome</keyword>
<protein>
    <submittedName>
        <fullName evidence="4">Uncharacterized protein</fullName>
    </submittedName>
</protein>
<evidence type="ECO:0000256" key="2">
    <source>
        <dbReference type="SAM" id="SignalP"/>
    </source>
</evidence>
<dbReference type="EMBL" id="LNYZ01000005">
    <property type="protein sequence ID" value="KTD79515.1"/>
    <property type="molecule type" value="Genomic_DNA"/>
</dbReference>
<organism evidence="4 6">
    <name type="scientific">Legionella steigerwaltii</name>
    <dbReference type="NCBI Taxonomy" id="460"/>
    <lineage>
        <taxon>Bacteria</taxon>
        <taxon>Pseudomonadati</taxon>
        <taxon>Pseudomonadota</taxon>
        <taxon>Gammaproteobacteria</taxon>
        <taxon>Legionellales</taxon>
        <taxon>Legionellaceae</taxon>
        <taxon>Legionella</taxon>
    </lineage>
</organism>
<evidence type="ECO:0000256" key="1">
    <source>
        <dbReference type="SAM" id="MobiDB-lite"/>
    </source>
</evidence>
<evidence type="ECO:0000313" key="4">
    <source>
        <dbReference type="EMBL" id="STY24600.1"/>
    </source>
</evidence>
<evidence type="ECO:0000313" key="5">
    <source>
        <dbReference type="Proteomes" id="UP000054820"/>
    </source>
</evidence>
<dbReference type="EMBL" id="UGOY01000001">
    <property type="protein sequence ID" value="STY24600.1"/>
    <property type="molecule type" value="Genomic_DNA"/>
</dbReference>
<keyword evidence="2" id="KW-0732">Signal</keyword>
<dbReference type="Proteomes" id="UP000255110">
    <property type="component" value="Unassembled WGS sequence"/>
</dbReference>
<proteinExistence type="predicted"/>
<name>A0A378LDZ4_9GAMM</name>
<dbReference type="AlphaFoldDB" id="A0A378LDZ4"/>
<feature type="signal peptide" evidence="2">
    <location>
        <begin position="1"/>
        <end position="18"/>
    </location>
</feature>
<feature type="region of interest" description="Disordered" evidence="1">
    <location>
        <begin position="65"/>
        <end position="107"/>
    </location>
</feature>
<feature type="chain" id="PRO_5017036344" evidence="2">
    <location>
        <begin position="19"/>
        <end position="107"/>
    </location>
</feature>
<reference evidence="3 5" key="1">
    <citation type="submission" date="2015-11" db="EMBL/GenBank/DDBJ databases">
        <title>Genomic analysis of 38 Legionella species identifies large and diverse effector repertoires.</title>
        <authorList>
            <person name="Burstein D."/>
            <person name="Amaro F."/>
            <person name="Zusman T."/>
            <person name="Lifshitz Z."/>
            <person name="Cohen O."/>
            <person name="Gilbert J.A."/>
            <person name="Pupko T."/>
            <person name="Shuman H.A."/>
            <person name="Segal G."/>
        </authorList>
    </citation>
    <scope>NUCLEOTIDE SEQUENCE [LARGE SCALE GENOMIC DNA]</scope>
    <source>
        <strain evidence="3 5">SC-18-C9</strain>
    </source>
</reference>
<evidence type="ECO:0000313" key="3">
    <source>
        <dbReference type="EMBL" id="KTD79515.1"/>
    </source>
</evidence>
<dbReference type="STRING" id="460.Lstg_0731"/>
<sequence length="107" mass="11798">MKKKLTLVLMLSACQVYASALQPPSVAKYQLYPIGTSGSSVWLLNVETGALSKCISESITESTKCSPWAEPPGKNPRYRYDPNTKKLIPMNQAARNRDKGKDPLGIR</sequence>
<accession>A0A378LDZ4</accession>
<reference evidence="4 6" key="2">
    <citation type="submission" date="2018-06" db="EMBL/GenBank/DDBJ databases">
        <authorList>
            <consortium name="Pathogen Informatics"/>
            <person name="Doyle S."/>
        </authorList>
    </citation>
    <scope>NUCLEOTIDE SEQUENCE [LARGE SCALE GENOMIC DNA]</scope>
    <source>
        <strain evidence="4 6">NCTC11991</strain>
    </source>
</reference>
<dbReference type="Proteomes" id="UP000054820">
    <property type="component" value="Unassembled WGS sequence"/>
</dbReference>
<dbReference type="RefSeq" id="WP_058476314.1">
    <property type="nucleotide sequence ID" value="NZ_CAAAIO010000004.1"/>
</dbReference>
<evidence type="ECO:0000313" key="6">
    <source>
        <dbReference type="Proteomes" id="UP000255110"/>
    </source>
</evidence>
<gene>
    <name evidence="3" type="ORF">Lstg_0731</name>
    <name evidence="4" type="ORF">NCTC11991_03230</name>
</gene>
<feature type="compositionally biased region" description="Basic and acidic residues" evidence="1">
    <location>
        <begin position="95"/>
        <end position="107"/>
    </location>
</feature>